<dbReference type="AlphaFoldDB" id="A0AAE1BM19"/>
<accession>A0AAE1BM19</accession>
<evidence type="ECO:0000313" key="2">
    <source>
        <dbReference type="EMBL" id="KAK3853336.1"/>
    </source>
</evidence>
<proteinExistence type="predicted"/>
<comment type="caution">
    <text evidence="2">The sequence shown here is derived from an EMBL/GenBank/DDBJ whole genome shotgun (WGS) entry which is preliminary data.</text>
</comment>
<feature type="region of interest" description="Disordered" evidence="1">
    <location>
        <begin position="169"/>
        <end position="236"/>
    </location>
</feature>
<protein>
    <submittedName>
        <fullName evidence="2">Uncharacterized protein</fullName>
    </submittedName>
</protein>
<sequence length="236" mass="27053">MKLRYFSGGWRNCGTSSATTLIIRSSRSAVFLSLSRSGHCNVSVVLSRSSLCHVLVALLHSGRSVKFRSLCHIPVAVSLYGRTRSGRLSDQRTAIREEGPSQGPLRPRPRGRFREEEKEQEDKPMKRMTARRRSGTTKRMTRGYNPCQNTGTKVYLTCVCVWTEEGRKERIEKSKRSDEPGSDDPRRLQQLENNEEERTAIKEGLSQGPLRPRPRGRSREEEEQQEDKPLKRIRRG</sequence>
<evidence type="ECO:0000256" key="1">
    <source>
        <dbReference type="SAM" id="MobiDB-lite"/>
    </source>
</evidence>
<gene>
    <name evidence="2" type="ORF">Pcinc_040118</name>
</gene>
<dbReference type="EMBL" id="JAWQEG010006999">
    <property type="protein sequence ID" value="KAK3853336.1"/>
    <property type="molecule type" value="Genomic_DNA"/>
</dbReference>
<dbReference type="Proteomes" id="UP001286313">
    <property type="component" value="Unassembled WGS sequence"/>
</dbReference>
<evidence type="ECO:0000313" key="3">
    <source>
        <dbReference type="Proteomes" id="UP001286313"/>
    </source>
</evidence>
<feature type="compositionally biased region" description="Basic residues" evidence="1">
    <location>
        <begin position="126"/>
        <end position="141"/>
    </location>
</feature>
<feature type="compositionally biased region" description="Basic and acidic residues" evidence="1">
    <location>
        <begin position="169"/>
        <end position="189"/>
    </location>
</feature>
<feature type="compositionally biased region" description="Basic and acidic residues" evidence="1">
    <location>
        <begin position="112"/>
        <end position="125"/>
    </location>
</feature>
<reference evidence="2" key="1">
    <citation type="submission" date="2023-10" db="EMBL/GenBank/DDBJ databases">
        <title>Genome assemblies of two species of porcelain crab, Petrolisthes cinctipes and Petrolisthes manimaculis (Anomura: Porcellanidae).</title>
        <authorList>
            <person name="Angst P."/>
        </authorList>
    </citation>
    <scope>NUCLEOTIDE SEQUENCE</scope>
    <source>
        <strain evidence="2">PB745_01</strain>
        <tissue evidence="2">Gill</tissue>
    </source>
</reference>
<name>A0AAE1BM19_PETCI</name>
<keyword evidence="3" id="KW-1185">Reference proteome</keyword>
<feature type="compositionally biased region" description="Basic and acidic residues" evidence="1">
    <location>
        <begin position="88"/>
        <end position="99"/>
    </location>
</feature>
<organism evidence="2 3">
    <name type="scientific">Petrolisthes cinctipes</name>
    <name type="common">Flat porcelain crab</name>
    <dbReference type="NCBI Taxonomy" id="88211"/>
    <lineage>
        <taxon>Eukaryota</taxon>
        <taxon>Metazoa</taxon>
        <taxon>Ecdysozoa</taxon>
        <taxon>Arthropoda</taxon>
        <taxon>Crustacea</taxon>
        <taxon>Multicrustacea</taxon>
        <taxon>Malacostraca</taxon>
        <taxon>Eumalacostraca</taxon>
        <taxon>Eucarida</taxon>
        <taxon>Decapoda</taxon>
        <taxon>Pleocyemata</taxon>
        <taxon>Anomura</taxon>
        <taxon>Galatheoidea</taxon>
        <taxon>Porcellanidae</taxon>
        <taxon>Petrolisthes</taxon>
    </lineage>
</organism>
<feature type="region of interest" description="Disordered" evidence="1">
    <location>
        <begin position="88"/>
        <end position="148"/>
    </location>
</feature>